<name>A0A327MFD7_9PROT</name>
<comment type="caution">
    <text evidence="3">The sequence shown here is derived from an EMBL/GenBank/DDBJ whole genome shotgun (WGS) entry which is preliminary data.</text>
</comment>
<dbReference type="Proteomes" id="UP000249065">
    <property type="component" value="Unassembled WGS sequence"/>
</dbReference>
<sequence>MIRDPGGRMERDGGRGSTMTRTTNPMPRPLSRRTAMALGMGALGMGALAAPWPARAAGYPDRPLRIIVPYTPGGTTDIATRLVAEPLGKALGQPVVVENRPGANSIVGAAAAAASPPDGYTLVTVLPAHAANATLQAGKMPFDPIASFAPLSLMVTAPLVLAGSTKIAGKTLRDYLDYARKNPGKVNYGSSGIGATAHLAMELLKIDTGVQMEHIPYRGTQPALQDLMSGNIGLLFDTYSTLKSQFEAGTIRPLGIAAAARTAFAPELPTVIEGGVPDFVVSSWCMLLAPAGTPAELVARLSAEVGRIVREPAMAARLQDLGFVVEGRDPAATGAFLRAETERWGTVIRTANITVE</sequence>
<dbReference type="Gene3D" id="3.40.190.10">
    <property type="entry name" value="Periplasmic binding protein-like II"/>
    <property type="match status" value="1"/>
</dbReference>
<evidence type="ECO:0000313" key="3">
    <source>
        <dbReference type="EMBL" id="RAI60784.1"/>
    </source>
</evidence>
<organism evidence="3 4">
    <name type="scientific">Roseicella frigidaeris</name>
    <dbReference type="NCBI Taxonomy" id="2230885"/>
    <lineage>
        <taxon>Bacteria</taxon>
        <taxon>Pseudomonadati</taxon>
        <taxon>Pseudomonadota</taxon>
        <taxon>Alphaproteobacteria</taxon>
        <taxon>Acetobacterales</taxon>
        <taxon>Roseomonadaceae</taxon>
        <taxon>Roseicella</taxon>
    </lineage>
</organism>
<dbReference type="PANTHER" id="PTHR42928:SF5">
    <property type="entry name" value="BLR1237 PROTEIN"/>
    <property type="match status" value="1"/>
</dbReference>
<dbReference type="InterPro" id="IPR042100">
    <property type="entry name" value="Bug_dom1"/>
</dbReference>
<protein>
    <submittedName>
        <fullName evidence="3">Tripartite tricarboxylate transporter substrate binding protein</fullName>
    </submittedName>
</protein>
<feature type="compositionally biased region" description="Basic and acidic residues" evidence="2">
    <location>
        <begin position="1"/>
        <end position="14"/>
    </location>
</feature>
<evidence type="ECO:0000256" key="1">
    <source>
        <dbReference type="ARBA" id="ARBA00006987"/>
    </source>
</evidence>
<dbReference type="InterPro" id="IPR006311">
    <property type="entry name" value="TAT_signal"/>
</dbReference>
<dbReference type="PIRSF" id="PIRSF017082">
    <property type="entry name" value="YflP"/>
    <property type="match status" value="1"/>
</dbReference>
<comment type="similarity">
    <text evidence="1">Belongs to the UPF0065 (bug) family.</text>
</comment>
<dbReference type="SUPFAM" id="SSF53850">
    <property type="entry name" value="Periplasmic binding protein-like II"/>
    <property type="match status" value="1"/>
</dbReference>
<proteinExistence type="inferred from homology"/>
<keyword evidence="4" id="KW-1185">Reference proteome</keyword>
<reference evidence="4" key="1">
    <citation type="submission" date="2018-06" db="EMBL/GenBank/DDBJ databases">
        <authorList>
            <person name="Khan S.A."/>
        </authorList>
    </citation>
    <scope>NUCLEOTIDE SEQUENCE [LARGE SCALE GENOMIC DNA]</scope>
    <source>
        <strain evidence="4">DB-1506</strain>
    </source>
</reference>
<dbReference type="Gene3D" id="3.40.190.150">
    <property type="entry name" value="Bordetella uptake gene, domain 1"/>
    <property type="match status" value="1"/>
</dbReference>
<evidence type="ECO:0000313" key="4">
    <source>
        <dbReference type="Proteomes" id="UP000249065"/>
    </source>
</evidence>
<evidence type="ECO:0000256" key="2">
    <source>
        <dbReference type="SAM" id="MobiDB-lite"/>
    </source>
</evidence>
<dbReference type="EMBL" id="QLIX01000001">
    <property type="protein sequence ID" value="RAI60784.1"/>
    <property type="molecule type" value="Genomic_DNA"/>
</dbReference>
<dbReference type="InterPro" id="IPR005064">
    <property type="entry name" value="BUG"/>
</dbReference>
<gene>
    <name evidence="3" type="ORF">DOO78_01255</name>
</gene>
<dbReference type="OrthoDB" id="7250553at2"/>
<dbReference type="PANTHER" id="PTHR42928">
    <property type="entry name" value="TRICARBOXYLATE-BINDING PROTEIN"/>
    <property type="match status" value="1"/>
</dbReference>
<feature type="region of interest" description="Disordered" evidence="2">
    <location>
        <begin position="1"/>
        <end position="30"/>
    </location>
</feature>
<accession>A0A327MFD7</accession>
<dbReference type="PROSITE" id="PS51318">
    <property type="entry name" value="TAT"/>
    <property type="match status" value="1"/>
</dbReference>
<dbReference type="AlphaFoldDB" id="A0A327MFD7"/>
<dbReference type="Pfam" id="PF03401">
    <property type="entry name" value="TctC"/>
    <property type="match status" value="1"/>
</dbReference>
<dbReference type="CDD" id="cd13578">
    <property type="entry name" value="PBP2_Bug27"/>
    <property type="match status" value="1"/>
</dbReference>